<feature type="domain" description="BON" evidence="1">
    <location>
        <begin position="2"/>
        <end position="70"/>
    </location>
</feature>
<comment type="caution">
    <text evidence="2">The sequence shown here is derived from an EMBL/GenBank/DDBJ whole genome shotgun (WGS) entry which is preliminary data.</text>
</comment>
<protein>
    <submittedName>
        <fullName evidence="2">BON domain-containing protein</fullName>
    </submittedName>
</protein>
<dbReference type="PANTHER" id="PTHR34606:SF15">
    <property type="entry name" value="BON DOMAIN-CONTAINING PROTEIN"/>
    <property type="match status" value="1"/>
</dbReference>
<dbReference type="SMART" id="SM00749">
    <property type="entry name" value="BON"/>
    <property type="match status" value="3"/>
</dbReference>
<dbReference type="Gene3D" id="3.30.1340.30">
    <property type="match status" value="3"/>
</dbReference>
<keyword evidence="3" id="KW-1185">Reference proteome</keyword>
<evidence type="ECO:0000259" key="1">
    <source>
        <dbReference type="PROSITE" id="PS50914"/>
    </source>
</evidence>
<dbReference type="InterPro" id="IPR007055">
    <property type="entry name" value="BON_dom"/>
</dbReference>
<dbReference type="InterPro" id="IPR014004">
    <property type="entry name" value="Transpt-assoc_nodulatn_dom_bac"/>
</dbReference>
<gene>
    <name evidence="2" type="ORF">GCM10009742_05500</name>
</gene>
<feature type="domain" description="BON" evidence="1">
    <location>
        <begin position="77"/>
        <end position="144"/>
    </location>
</feature>
<reference evidence="3" key="1">
    <citation type="journal article" date="2019" name="Int. J. Syst. Evol. Microbiol.">
        <title>The Global Catalogue of Microorganisms (GCM) 10K type strain sequencing project: providing services to taxonomists for standard genome sequencing and annotation.</title>
        <authorList>
            <consortium name="The Broad Institute Genomics Platform"/>
            <consortium name="The Broad Institute Genome Sequencing Center for Infectious Disease"/>
            <person name="Wu L."/>
            <person name="Ma J."/>
        </authorList>
    </citation>
    <scope>NUCLEOTIDE SEQUENCE [LARGE SCALE GENOMIC DNA]</scope>
    <source>
        <strain evidence="3">JCM 14304</strain>
    </source>
</reference>
<dbReference type="InterPro" id="IPR051686">
    <property type="entry name" value="Lipoprotein_DolP"/>
</dbReference>
<evidence type="ECO:0000313" key="2">
    <source>
        <dbReference type="EMBL" id="GAA1566876.1"/>
    </source>
</evidence>
<dbReference type="EMBL" id="BAAAND010000001">
    <property type="protein sequence ID" value="GAA1566876.1"/>
    <property type="molecule type" value="Genomic_DNA"/>
</dbReference>
<organism evidence="2 3">
    <name type="scientific">Kribbella karoonensis</name>
    <dbReference type="NCBI Taxonomy" id="324851"/>
    <lineage>
        <taxon>Bacteria</taxon>
        <taxon>Bacillati</taxon>
        <taxon>Actinomycetota</taxon>
        <taxon>Actinomycetes</taxon>
        <taxon>Propionibacteriales</taxon>
        <taxon>Kribbellaceae</taxon>
        <taxon>Kribbella</taxon>
    </lineage>
</organism>
<sequence>MSDDELQRDVNDAIFYDPKVDSVAIVATVEKAVATLRGTVGSLREKVEAENDVRHVAGVVEVRNELVVTPLDAGRRDDADLRGAVLQALVLDSGVPSTVDVRIVDSWATLSGTASWQHQRAEAETVVSRMESVRGVTNDIRLVAAEPLALDVRQSIVDALERNARVDAKGITVEMDGTTVVLGGTATSLAERLEAAAAAWASPGVTEVVNQIEIVN</sequence>
<feature type="domain" description="BON" evidence="1">
    <location>
        <begin position="148"/>
        <end position="216"/>
    </location>
</feature>
<dbReference type="Pfam" id="PF04972">
    <property type="entry name" value="BON"/>
    <property type="match status" value="3"/>
</dbReference>
<proteinExistence type="predicted"/>
<dbReference type="Proteomes" id="UP001500190">
    <property type="component" value="Unassembled WGS sequence"/>
</dbReference>
<name>A0ABP4NY91_9ACTN</name>
<evidence type="ECO:0000313" key="3">
    <source>
        <dbReference type="Proteomes" id="UP001500190"/>
    </source>
</evidence>
<dbReference type="PANTHER" id="PTHR34606">
    <property type="entry name" value="BON DOMAIN-CONTAINING PROTEIN"/>
    <property type="match status" value="1"/>
</dbReference>
<dbReference type="RefSeq" id="WP_344187733.1">
    <property type="nucleotide sequence ID" value="NZ_BAAAND010000001.1"/>
</dbReference>
<accession>A0ABP4NY91</accession>
<dbReference type="PROSITE" id="PS50914">
    <property type="entry name" value="BON"/>
    <property type="match status" value="3"/>
</dbReference>